<sequence length="232" mass="25296">MKTRITIRAKAEDAKFIGTSMGGALVVLKDALSGEILSRGMIKGSTGNTQRIMKTPWARGNRLSDEKTAAFVAELDLDEPRLVEIVVHAPYGQPQALARASVTTWVVPGKDILGDGIVIDFPGLVVRVCEPPAHTFLKVPASLTLRVSVTPMCGCPVDMKTFWPPDAYEVATYLKKDGQLREILPLSFCQKTNCFATDLTLEETGDYEFIVYAYDPKTGNTGVDKTTVVVTK</sequence>
<dbReference type="RefSeq" id="WP_166033016.1">
    <property type="nucleotide sequence ID" value="NZ_CP048877.1"/>
</dbReference>
<dbReference type="KEGG" id="tav:G4V39_11155"/>
<dbReference type="EMBL" id="CP048877">
    <property type="protein sequence ID" value="QIJ72801.1"/>
    <property type="molecule type" value="Genomic_DNA"/>
</dbReference>
<evidence type="ECO:0000313" key="1">
    <source>
        <dbReference type="EMBL" id="QIJ72801.1"/>
    </source>
</evidence>
<dbReference type="Proteomes" id="UP000502179">
    <property type="component" value="Chromosome"/>
</dbReference>
<dbReference type="AlphaFoldDB" id="A0A6G7PZ50"/>
<proteinExistence type="predicted"/>
<organism evidence="1 2">
    <name type="scientific">Thermosulfuriphilus ammonigenes</name>
    <dbReference type="NCBI Taxonomy" id="1936021"/>
    <lineage>
        <taxon>Bacteria</taxon>
        <taxon>Pseudomonadati</taxon>
        <taxon>Thermodesulfobacteriota</taxon>
        <taxon>Thermodesulfobacteria</taxon>
        <taxon>Thermodesulfobacteriales</taxon>
        <taxon>Thermodesulfobacteriaceae</taxon>
        <taxon>Thermosulfuriphilus</taxon>
    </lineage>
</organism>
<protein>
    <submittedName>
        <fullName evidence="1">Uncharacterized protein</fullName>
    </submittedName>
</protein>
<name>A0A6G7PZ50_9BACT</name>
<gene>
    <name evidence="1" type="ORF">G4V39_11155</name>
</gene>
<keyword evidence="2" id="KW-1185">Reference proteome</keyword>
<evidence type="ECO:0000313" key="2">
    <source>
        <dbReference type="Proteomes" id="UP000502179"/>
    </source>
</evidence>
<reference evidence="1 2" key="1">
    <citation type="submission" date="2020-02" db="EMBL/GenBank/DDBJ databases">
        <title>Genome analysis of Thermosulfuriphilus ammonigenes ST65T, an anaerobic thermophilic chemolithoautotrophic bacterium isolated from a deep-sea hydrothermal vent.</title>
        <authorList>
            <person name="Slobodkina G."/>
            <person name="Allioux M."/>
            <person name="Merkel A."/>
            <person name="Alain K."/>
            <person name="Jebbar M."/>
            <person name="Slobodkin A."/>
        </authorList>
    </citation>
    <scope>NUCLEOTIDE SEQUENCE [LARGE SCALE GENOMIC DNA]</scope>
    <source>
        <strain evidence="1 2">ST65</strain>
    </source>
</reference>
<accession>A0A6G7PZ50</accession>